<dbReference type="AlphaFoldDB" id="B0DWN8"/>
<sequence>MSHTAHKTSQGQKSNTFTPPPLDGSLSMLEIFDFHRKNSPNHPLFLFEEGGRIEEITWAHAVRAVHTAARYIQQICGKGSDDPSTVVAILANTDTFSYFVLLAGIIRAGCQAFPISPRNSPAAVIHLLQETRSKYLLISHDPSIQKLIGSVYPSPALKSSVGEPITIPTFEYLFGGTESDFDPLPPMQQQECNRPSLILHSSGSTSHPKPIGIVSHQLVDAGLAPCKHPMISSLSLERKSAVRFWRSRPLRESFRLSLPSHVSCYRLRNAPLDGTWFDQINDQADSTFLKMASGLTMASFSPRDPPALPTPDRVFSGAIATHSSYITCVPSFIEIYAGAPLQKDIGDMLVSNDVNIISIYGATEVGPVMAFVPAPKKEAWEYFQFSPHCRPVFLPYQGNVFQLLFQECPTHSPSVFNAQFQGLRAYDTRDLVVSHPTEPNMWRIYGRADEQLMHSNGEKTNPIPIESMLTRHEKIEFAVMFGRGQFHAGVIVQPKLQYQFDTGNEGLLAEFRNEIWPLVEQVNDCSPTHSRLFKEMILVASPLKPFDISSKNTPRRMAVLTAYQDEIEQAYGSADKYSQPDIPLSEIWEIEDCLVLVRCAVRRVLQVPVSDDEDIFQAGCDSLQAAWIRNTLLHALQHTAKVSTSPIPQNFVYANPSIRKLGTYILDVVVRGQSSVSLTVSSRKITDMERLVQQYSANFPCHVPSSAISAAGGEVVLLTGSTGFLGSHILEQLEKDTSVSRIYALNRKDIKRPERTMFARHKAAFERNSLDTTSLVSSKVVMLQGSSDLEYFGLGEATFHQIQSSVTCVIHNAWRVNFNVTLSSFEPLIAGTRRMIDFALGSPFPNPPRFIFISTLGVLKGWTEGPSPEAPILQPTSAIGLGYSESKWVAERILCNASEQTSLKPVIIRVGHVCGGQAGNWDTSEWIPALVRSGQVLKCFPHVDGVCTGPIRPHFALTFFAITQEITWIPVDVAAAAVIEMRTSKEPFLNLVHPKPAPVQLIFSAFANALDVPLVSYGEWLAALESSRNEGSDVAVAEAIENPALILLDFFRSVSRPVSVRDRDREAFGFPPVAMDKALTAAPIQLGNVLPISEENVVSWMTYWWNIGFLKR</sequence>
<evidence type="ECO:0000259" key="4">
    <source>
        <dbReference type="Pfam" id="PF00501"/>
    </source>
</evidence>
<dbReference type="Pfam" id="PF23562">
    <property type="entry name" value="AMP-binding_C_3"/>
    <property type="match status" value="1"/>
</dbReference>
<evidence type="ECO:0000259" key="5">
    <source>
        <dbReference type="Pfam" id="PF07993"/>
    </source>
</evidence>
<dbReference type="STRING" id="486041.B0DWN8"/>
<feature type="domain" description="AMP-dependent synthetase/ligase" evidence="4">
    <location>
        <begin position="37"/>
        <end position="213"/>
    </location>
</feature>
<proteinExistence type="predicted"/>
<dbReference type="KEGG" id="lbc:LACBIDRAFT_312776"/>
<dbReference type="OrthoDB" id="429813at2759"/>
<dbReference type="EMBL" id="DS547144">
    <property type="protein sequence ID" value="EDR00968.1"/>
    <property type="molecule type" value="Genomic_DNA"/>
</dbReference>
<feature type="region of interest" description="Disordered" evidence="3">
    <location>
        <begin position="1"/>
        <end position="21"/>
    </location>
</feature>
<protein>
    <submittedName>
        <fullName evidence="6">Predicted protein</fullName>
    </submittedName>
</protein>
<dbReference type="GeneID" id="6084007"/>
<dbReference type="InterPro" id="IPR036291">
    <property type="entry name" value="NAD(P)-bd_dom_sf"/>
</dbReference>
<evidence type="ECO:0000256" key="1">
    <source>
        <dbReference type="ARBA" id="ARBA00022450"/>
    </source>
</evidence>
<dbReference type="Gene3D" id="3.40.50.12780">
    <property type="entry name" value="N-terminal domain of ligase-like"/>
    <property type="match status" value="1"/>
</dbReference>
<dbReference type="PROSITE" id="PS00455">
    <property type="entry name" value="AMP_BINDING"/>
    <property type="match status" value="1"/>
</dbReference>
<dbReference type="InterPro" id="IPR000873">
    <property type="entry name" value="AMP-dep_synth/lig_dom"/>
</dbReference>
<dbReference type="Pfam" id="PF00501">
    <property type="entry name" value="AMP-binding"/>
    <property type="match status" value="1"/>
</dbReference>
<evidence type="ECO:0000256" key="2">
    <source>
        <dbReference type="ARBA" id="ARBA00022553"/>
    </source>
</evidence>
<gene>
    <name evidence="6" type="ORF">LACBIDRAFT_312776</name>
</gene>
<dbReference type="InterPro" id="IPR013120">
    <property type="entry name" value="FAR_NAD-bd"/>
</dbReference>
<keyword evidence="2" id="KW-0597">Phosphoprotein</keyword>
<dbReference type="InParanoid" id="B0DWN8"/>
<dbReference type="Gene3D" id="3.40.50.720">
    <property type="entry name" value="NAD(P)-binding Rossmann-like Domain"/>
    <property type="match status" value="1"/>
</dbReference>
<keyword evidence="7" id="KW-1185">Reference proteome</keyword>
<dbReference type="Pfam" id="PF07993">
    <property type="entry name" value="NAD_binding_4"/>
    <property type="match status" value="1"/>
</dbReference>
<dbReference type="InterPro" id="IPR020845">
    <property type="entry name" value="AMP-binding_CS"/>
</dbReference>
<dbReference type="PANTHER" id="PTHR43439">
    <property type="entry name" value="PHENYLACETATE-COENZYME A LIGASE"/>
    <property type="match status" value="1"/>
</dbReference>
<dbReference type="HOGENOM" id="CLU_002220_1_0_1"/>
<dbReference type="SUPFAM" id="SSF56801">
    <property type="entry name" value="Acetyl-CoA synthetase-like"/>
    <property type="match status" value="1"/>
</dbReference>
<organism evidence="7">
    <name type="scientific">Laccaria bicolor (strain S238N-H82 / ATCC MYA-4686)</name>
    <name type="common">Bicoloured deceiver</name>
    <name type="synonym">Laccaria laccata var. bicolor</name>
    <dbReference type="NCBI Taxonomy" id="486041"/>
    <lineage>
        <taxon>Eukaryota</taxon>
        <taxon>Fungi</taxon>
        <taxon>Dikarya</taxon>
        <taxon>Basidiomycota</taxon>
        <taxon>Agaricomycotina</taxon>
        <taxon>Agaricomycetes</taxon>
        <taxon>Agaricomycetidae</taxon>
        <taxon>Agaricales</taxon>
        <taxon>Agaricineae</taxon>
        <taxon>Hydnangiaceae</taxon>
        <taxon>Laccaria</taxon>
    </lineage>
</organism>
<keyword evidence="1" id="KW-0596">Phosphopantetheine</keyword>
<dbReference type="RefSeq" id="XP_001888363.1">
    <property type="nucleotide sequence ID" value="XM_001888328.1"/>
</dbReference>
<evidence type="ECO:0000313" key="7">
    <source>
        <dbReference type="Proteomes" id="UP000001194"/>
    </source>
</evidence>
<evidence type="ECO:0000313" key="6">
    <source>
        <dbReference type="EMBL" id="EDR00968.1"/>
    </source>
</evidence>
<dbReference type="PANTHER" id="PTHR43439:SF2">
    <property type="entry name" value="ENZYME, PUTATIVE (JCVI)-RELATED"/>
    <property type="match status" value="1"/>
</dbReference>
<accession>B0DWN8</accession>
<dbReference type="InterPro" id="IPR051414">
    <property type="entry name" value="Adenylate-forming_Reductase"/>
</dbReference>
<dbReference type="SUPFAM" id="SSF51735">
    <property type="entry name" value="NAD(P)-binding Rossmann-fold domains"/>
    <property type="match status" value="1"/>
</dbReference>
<name>B0DWN8_LACBS</name>
<reference evidence="6 7" key="1">
    <citation type="journal article" date="2008" name="Nature">
        <title>The genome of Laccaria bicolor provides insights into mycorrhizal symbiosis.</title>
        <authorList>
            <person name="Martin F."/>
            <person name="Aerts A."/>
            <person name="Ahren D."/>
            <person name="Brun A."/>
            <person name="Danchin E.G.J."/>
            <person name="Duchaussoy F."/>
            <person name="Gibon J."/>
            <person name="Kohler A."/>
            <person name="Lindquist E."/>
            <person name="Pereda V."/>
            <person name="Salamov A."/>
            <person name="Shapiro H.J."/>
            <person name="Wuyts J."/>
            <person name="Blaudez D."/>
            <person name="Buee M."/>
            <person name="Brokstein P."/>
            <person name="Canbaeck B."/>
            <person name="Cohen D."/>
            <person name="Courty P.E."/>
            <person name="Coutinho P.M."/>
            <person name="Delaruelle C."/>
            <person name="Detter J.C."/>
            <person name="Deveau A."/>
            <person name="DiFazio S."/>
            <person name="Duplessis S."/>
            <person name="Fraissinet-Tachet L."/>
            <person name="Lucic E."/>
            <person name="Frey-Klett P."/>
            <person name="Fourrey C."/>
            <person name="Feussner I."/>
            <person name="Gay G."/>
            <person name="Grimwood J."/>
            <person name="Hoegger P.J."/>
            <person name="Jain P."/>
            <person name="Kilaru S."/>
            <person name="Labbe J."/>
            <person name="Lin Y.C."/>
            <person name="Legue V."/>
            <person name="Le Tacon F."/>
            <person name="Marmeisse R."/>
            <person name="Melayah D."/>
            <person name="Montanini B."/>
            <person name="Muratet M."/>
            <person name="Nehls U."/>
            <person name="Niculita-Hirzel H."/>
            <person name="Oudot-Le Secq M.P."/>
            <person name="Peter M."/>
            <person name="Quesneville H."/>
            <person name="Rajashekar B."/>
            <person name="Reich M."/>
            <person name="Rouhier N."/>
            <person name="Schmutz J."/>
            <person name="Yin T."/>
            <person name="Chalot M."/>
            <person name="Henrissat B."/>
            <person name="Kuees U."/>
            <person name="Lucas S."/>
            <person name="Van de Peer Y."/>
            <person name="Podila G.K."/>
            <person name="Polle A."/>
            <person name="Pukkila P.J."/>
            <person name="Richardson P.M."/>
            <person name="Rouze P."/>
            <person name="Sanders I.R."/>
            <person name="Stajich J.E."/>
            <person name="Tunlid A."/>
            <person name="Tuskan G."/>
            <person name="Grigoriev I.V."/>
        </authorList>
    </citation>
    <scope>NUCLEOTIDE SEQUENCE [LARGE SCALE GENOMIC DNA]</scope>
    <source>
        <strain evidence="7">S238N-H82 / ATCC MYA-4686</strain>
    </source>
</reference>
<feature type="domain" description="Thioester reductase (TE)" evidence="5">
    <location>
        <begin position="718"/>
        <end position="977"/>
    </location>
</feature>
<evidence type="ECO:0000256" key="3">
    <source>
        <dbReference type="SAM" id="MobiDB-lite"/>
    </source>
</evidence>
<feature type="compositionally biased region" description="Polar residues" evidence="3">
    <location>
        <begin position="7"/>
        <end position="17"/>
    </location>
</feature>
<dbReference type="Proteomes" id="UP000001194">
    <property type="component" value="Unassembled WGS sequence"/>
</dbReference>
<dbReference type="InterPro" id="IPR042099">
    <property type="entry name" value="ANL_N_sf"/>
</dbReference>